<dbReference type="InterPro" id="IPR022742">
    <property type="entry name" value="Hydrolase_4"/>
</dbReference>
<evidence type="ECO:0000313" key="3">
    <source>
        <dbReference type="Proteomes" id="UP000436088"/>
    </source>
</evidence>
<dbReference type="Proteomes" id="UP000436088">
    <property type="component" value="Unassembled WGS sequence"/>
</dbReference>
<organism evidence="2 3">
    <name type="scientific">Hibiscus syriacus</name>
    <name type="common">Rose of Sharon</name>
    <dbReference type="NCBI Taxonomy" id="106335"/>
    <lineage>
        <taxon>Eukaryota</taxon>
        <taxon>Viridiplantae</taxon>
        <taxon>Streptophyta</taxon>
        <taxon>Embryophyta</taxon>
        <taxon>Tracheophyta</taxon>
        <taxon>Spermatophyta</taxon>
        <taxon>Magnoliopsida</taxon>
        <taxon>eudicotyledons</taxon>
        <taxon>Gunneridae</taxon>
        <taxon>Pentapetalae</taxon>
        <taxon>rosids</taxon>
        <taxon>malvids</taxon>
        <taxon>Malvales</taxon>
        <taxon>Malvaceae</taxon>
        <taxon>Malvoideae</taxon>
        <taxon>Hibiscus</taxon>
    </lineage>
</organism>
<reference evidence="2" key="1">
    <citation type="submission" date="2019-09" db="EMBL/GenBank/DDBJ databases">
        <title>Draft genome information of white flower Hibiscus syriacus.</title>
        <authorList>
            <person name="Kim Y.-M."/>
        </authorList>
    </citation>
    <scope>NUCLEOTIDE SEQUENCE [LARGE SCALE GENOMIC DNA]</scope>
    <source>
        <strain evidence="2">YM2019G1</strain>
    </source>
</reference>
<dbReference type="InterPro" id="IPR051044">
    <property type="entry name" value="MAG_DAG_Lipase"/>
</dbReference>
<evidence type="ECO:0000259" key="1">
    <source>
        <dbReference type="Pfam" id="PF12146"/>
    </source>
</evidence>
<sequence>MDLENGTVRYEEEYITNPRGLKLFTCRWLPVNEEPKALIFICHGYAMECSITMNSTAIRLVKAGYAVYGIDYEGHGKSSGLQGYISTFDNVVNDCSNFFTDICEKKENKKKMRYLLGESMGGAVLLLVHRKKPDYWDGAVLVAPMCKVADDMKPHPLVISILRQLNKFIPKWRIVPVQDVVDAAFRQPEIRAQVRANPYCYKGRPRLNTANELLNTSLDLEQRLHEIKQSANSCTMFHEIRNKNFKLYPGMWHGLLYGETPENIAIVLRYHRLVGSENRIWKFEVKPDENVNYQEEFITNSHGLKLFTCKWVPKRDEPKALIFICHGYAMECSITMSSTAMRLVKEGYAVYGMDYQGHGKSSGLHGYIEDFDSIVHDCSAHFSSICEIEENKGKMRYLVGESMGGAVALLLHKKMPDYWHGAVLVAPMCKVRKNEYCYKGPPRLKSAYELLRVSTDIERSLQEVTIPFIVLHGEDDKVTAPHVSKELYMVASTKDKTMKLYPGMWHGLLYGEPLENIDIVFADIIKWLDERTKHGNSRPEVLKKVENDHMSLNKNNKL</sequence>
<dbReference type="EMBL" id="VEPZ02001504">
    <property type="protein sequence ID" value="KAE8670709.1"/>
    <property type="molecule type" value="Genomic_DNA"/>
</dbReference>
<dbReference type="Gene3D" id="3.40.50.1820">
    <property type="entry name" value="alpha/beta hydrolase"/>
    <property type="match status" value="3"/>
</dbReference>
<gene>
    <name evidence="2" type="ORF">F3Y22_tig00112114pilonHSYRG00184</name>
</gene>
<keyword evidence="3" id="KW-1185">Reference proteome</keyword>
<dbReference type="SUPFAM" id="SSF53474">
    <property type="entry name" value="alpha/beta-Hydrolases"/>
    <property type="match status" value="2"/>
</dbReference>
<accession>A0A6A2Y9J8</accession>
<proteinExistence type="predicted"/>
<dbReference type="AlphaFoldDB" id="A0A6A2Y9J8"/>
<comment type="caution">
    <text evidence="2">The sequence shown here is derived from an EMBL/GenBank/DDBJ whole genome shotgun (WGS) entry which is preliminary data.</text>
</comment>
<evidence type="ECO:0000313" key="2">
    <source>
        <dbReference type="EMBL" id="KAE8670709.1"/>
    </source>
</evidence>
<protein>
    <submittedName>
        <fullName evidence="2">Ribosomal L29 family protein</fullName>
    </submittedName>
</protein>
<name>A0A6A2Y9J8_HIBSY</name>
<dbReference type="Pfam" id="PF12146">
    <property type="entry name" value="Hydrolase_4"/>
    <property type="match status" value="2"/>
</dbReference>
<feature type="domain" description="Serine aminopeptidase S33" evidence="1">
    <location>
        <begin position="317"/>
        <end position="433"/>
    </location>
</feature>
<dbReference type="InterPro" id="IPR029058">
    <property type="entry name" value="AB_hydrolase_fold"/>
</dbReference>
<dbReference type="PANTHER" id="PTHR11614">
    <property type="entry name" value="PHOSPHOLIPASE-RELATED"/>
    <property type="match status" value="1"/>
</dbReference>
<feature type="domain" description="Serine aminopeptidase S33" evidence="1">
    <location>
        <begin position="34"/>
        <end position="256"/>
    </location>
</feature>